<dbReference type="Pfam" id="PF04828">
    <property type="entry name" value="GFA"/>
    <property type="match status" value="1"/>
</dbReference>
<dbReference type="GO" id="GO:0046872">
    <property type="term" value="F:metal ion binding"/>
    <property type="evidence" value="ECO:0007669"/>
    <property type="project" value="UniProtKB-KW"/>
</dbReference>
<dbReference type="GO" id="GO:0016846">
    <property type="term" value="F:carbon-sulfur lyase activity"/>
    <property type="evidence" value="ECO:0007669"/>
    <property type="project" value="InterPro"/>
</dbReference>
<evidence type="ECO:0000256" key="3">
    <source>
        <dbReference type="ARBA" id="ARBA00022833"/>
    </source>
</evidence>
<keyword evidence="2" id="KW-0479">Metal-binding</keyword>
<evidence type="ECO:0000313" key="6">
    <source>
        <dbReference type="EMBL" id="MBK1817592.1"/>
    </source>
</evidence>
<name>A0A934R759_9BACT</name>
<gene>
    <name evidence="6" type="ORF">JIN84_18380</name>
</gene>
<dbReference type="PANTHER" id="PTHR33337:SF40">
    <property type="entry name" value="CENP-V_GFA DOMAIN-CONTAINING PROTEIN-RELATED"/>
    <property type="match status" value="1"/>
</dbReference>
<proteinExistence type="inferred from homology"/>
<accession>A0A934R759</accession>
<evidence type="ECO:0000256" key="1">
    <source>
        <dbReference type="ARBA" id="ARBA00005495"/>
    </source>
</evidence>
<dbReference type="SUPFAM" id="SSF51316">
    <property type="entry name" value="Mss4-like"/>
    <property type="match status" value="1"/>
</dbReference>
<keyword evidence="3" id="KW-0862">Zinc</keyword>
<dbReference type="EMBL" id="JAENIK010000012">
    <property type="protein sequence ID" value="MBK1817592.1"/>
    <property type="molecule type" value="Genomic_DNA"/>
</dbReference>
<protein>
    <submittedName>
        <fullName evidence="6">GFA family protein</fullName>
    </submittedName>
</protein>
<dbReference type="Proteomes" id="UP000600139">
    <property type="component" value="Unassembled WGS sequence"/>
</dbReference>
<comment type="similarity">
    <text evidence="1">Belongs to the Gfa family.</text>
</comment>
<dbReference type="PROSITE" id="PS51891">
    <property type="entry name" value="CENP_V_GFA"/>
    <property type="match status" value="1"/>
</dbReference>
<reference evidence="6" key="1">
    <citation type="submission" date="2021-01" db="EMBL/GenBank/DDBJ databases">
        <title>Modified the classification status of verrucomicrobia.</title>
        <authorList>
            <person name="Feng X."/>
        </authorList>
    </citation>
    <scope>NUCLEOTIDE SEQUENCE</scope>
    <source>
        <strain evidence="6">JCM 18052</strain>
    </source>
</reference>
<comment type="caution">
    <text evidence="6">The sequence shown here is derived from an EMBL/GenBank/DDBJ whole genome shotgun (WGS) entry which is preliminary data.</text>
</comment>
<sequence>MRYESTAEPVLMLKCHCRDCQRITGGPYVPVVVFPYPAFRLTQGEVRRHSTATEGGGHNVRGFCPECGSRLTGAENAERGIIGVVASSLDDPAIFQPKFEIYVEDAQPWDFMDSSTRKFSGHFSKKPEADTP</sequence>
<dbReference type="InterPro" id="IPR006913">
    <property type="entry name" value="CENP-V/GFA"/>
</dbReference>
<dbReference type="InterPro" id="IPR011057">
    <property type="entry name" value="Mss4-like_sf"/>
</dbReference>
<keyword evidence="4" id="KW-0456">Lyase</keyword>
<organism evidence="6 7">
    <name type="scientific">Luteolibacter yonseiensis</name>
    <dbReference type="NCBI Taxonomy" id="1144680"/>
    <lineage>
        <taxon>Bacteria</taxon>
        <taxon>Pseudomonadati</taxon>
        <taxon>Verrucomicrobiota</taxon>
        <taxon>Verrucomicrobiia</taxon>
        <taxon>Verrucomicrobiales</taxon>
        <taxon>Verrucomicrobiaceae</taxon>
        <taxon>Luteolibacter</taxon>
    </lineage>
</organism>
<evidence type="ECO:0000256" key="4">
    <source>
        <dbReference type="ARBA" id="ARBA00023239"/>
    </source>
</evidence>
<evidence type="ECO:0000313" key="7">
    <source>
        <dbReference type="Proteomes" id="UP000600139"/>
    </source>
</evidence>
<feature type="domain" description="CENP-V/GFA" evidence="5">
    <location>
        <begin position="1"/>
        <end position="110"/>
    </location>
</feature>
<dbReference type="PANTHER" id="PTHR33337">
    <property type="entry name" value="GFA DOMAIN-CONTAINING PROTEIN"/>
    <property type="match status" value="1"/>
</dbReference>
<evidence type="ECO:0000256" key="2">
    <source>
        <dbReference type="ARBA" id="ARBA00022723"/>
    </source>
</evidence>
<evidence type="ECO:0000259" key="5">
    <source>
        <dbReference type="PROSITE" id="PS51891"/>
    </source>
</evidence>
<dbReference type="AlphaFoldDB" id="A0A934R759"/>
<keyword evidence="7" id="KW-1185">Reference proteome</keyword>
<dbReference type="Gene3D" id="3.90.1590.10">
    <property type="entry name" value="glutathione-dependent formaldehyde- activating enzyme (gfa)"/>
    <property type="match status" value="1"/>
</dbReference>